<evidence type="ECO:0000313" key="2">
    <source>
        <dbReference type="EMBL" id="MPM64811.1"/>
    </source>
</evidence>
<sequence length="162" mass="17547">MIQLIVHQGQTEMRAVIQRVSRASVAIAGTCTAEIGTGLLVLVAVEPSDTLEDIDWLCRKIVRLRIFNDEEGVMNRSVMEIGGKILAVSQFTLFASTRKGNRPSYGRAAPPDAANELYEQFLKGLAGAFGQPIQSGVFGADMQVSLVNDGPVTIIIDSRLKE</sequence>
<comment type="caution">
    <text evidence="2">The sequence shown here is derived from an EMBL/GenBank/DDBJ whole genome shotgun (WGS) entry which is preliminary data.</text>
</comment>
<name>A0A645BJU4_9ZZZZ</name>
<dbReference type="FunFam" id="3.50.80.10:FF:000001">
    <property type="entry name" value="D-aminoacyl-tRNA deacylase"/>
    <property type="match status" value="1"/>
</dbReference>
<dbReference type="EMBL" id="VSSQ01020164">
    <property type="protein sequence ID" value="MPM64811.1"/>
    <property type="molecule type" value="Genomic_DNA"/>
</dbReference>
<dbReference type="EC" id="3.1.1.96" evidence="2"/>
<dbReference type="InterPro" id="IPR003732">
    <property type="entry name" value="Daa-tRNA_deacyls_DTD"/>
</dbReference>
<accession>A0A645BJU4</accession>
<gene>
    <name evidence="2" type="primary">dtd_34</name>
    <name evidence="2" type="ORF">SDC9_111702</name>
</gene>
<dbReference type="InterPro" id="IPR023509">
    <property type="entry name" value="DTD-like_sf"/>
</dbReference>
<organism evidence="2">
    <name type="scientific">bioreactor metagenome</name>
    <dbReference type="NCBI Taxonomy" id="1076179"/>
    <lineage>
        <taxon>unclassified sequences</taxon>
        <taxon>metagenomes</taxon>
        <taxon>ecological metagenomes</taxon>
    </lineage>
</organism>
<dbReference type="Gene3D" id="3.50.80.10">
    <property type="entry name" value="D-tyrosyl-tRNA(Tyr) deacylase"/>
    <property type="match status" value="1"/>
</dbReference>
<dbReference type="AlphaFoldDB" id="A0A645BJU4"/>
<dbReference type="NCBIfam" id="TIGR00256">
    <property type="entry name" value="D-aminoacyl-tRNA deacylase"/>
    <property type="match status" value="1"/>
</dbReference>
<dbReference type="SUPFAM" id="SSF69500">
    <property type="entry name" value="DTD-like"/>
    <property type="match status" value="1"/>
</dbReference>
<evidence type="ECO:0000256" key="1">
    <source>
        <dbReference type="ARBA" id="ARBA00009673"/>
    </source>
</evidence>
<dbReference type="HAMAP" id="MF_00518">
    <property type="entry name" value="Deacylase_Dtd"/>
    <property type="match status" value="1"/>
</dbReference>
<reference evidence="2" key="1">
    <citation type="submission" date="2019-08" db="EMBL/GenBank/DDBJ databases">
        <authorList>
            <person name="Kucharzyk K."/>
            <person name="Murdoch R.W."/>
            <person name="Higgins S."/>
            <person name="Loffler F."/>
        </authorList>
    </citation>
    <scope>NUCLEOTIDE SEQUENCE</scope>
</reference>
<dbReference type="PANTHER" id="PTHR10472:SF5">
    <property type="entry name" value="D-AMINOACYL-TRNA DEACYLASE 1"/>
    <property type="match status" value="1"/>
</dbReference>
<dbReference type="GO" id="GO:0051500">
    <property type="term" value="F:D-tyrosyl-tRNA(Tyr) deacylase activity"/>
    <property type="evidence" value="ECO:0007669"/>
    <property type="project" value="TreeGrafter"/>
</dbReference>
<protein>
    <submittedName>
        <fullName evidence="2">D-aminoacyl-tRNA deacylase</fullName>
        <ecNumber evidence="2">3.1.1.96</ecNumber>
    </submittedName>
</protein>
<comment type="similarity">
    <text evidence="1">Belongs to the DTD family.</text>
</comment>
<keyword evidence="2" id="KW-0378">Hydrolase</keyword>
<dbReference type="GO" id="GO:0005737">
    <property type="term" value="C:cytoplasm"/>
    <property type="evidence" value="ECO:0007669"/>
    <property type="project" value="InterPro"/>
</dbReference>
<dbReference type="CDD" id="cd00563">
    <property type="entry name" value="Dtyr_deacylase"/>
    <property type="match status" value="1"/>
</dbReference>
<dbReference type="Pfam" id="PF02580">
    <property type="entry name" value="Tyr_Deacylase"/>
    <property type="match status" value="1"/>
</dbReference>
<proteinExistence type="inferred from homology"/>
<dbReference type="PANTHER" id="PTHR10472">
    <property type="entry name" value="D-TYROSYL-TRNA TYR DEACYLASE"/>
    <property type="match status" value="1"/>
</dbReference>